<name>A0A494Z8F1_9BACI</name>
<comment type="similarity">
    <text evidence="2">Belongs to the BMP lipoprotein family.</text>
</comment>
<keyword evidence="6" id="KW-0449">Lipoprotein</keyword>
<evidence type="ECO:0000256" key="1">
    <source>
        <dbReference type="ARBA" id="ARBA00004193"/>
    </source>
</evidence>
<feature type="domain" description="ABC transporter substrate-binding protein PnrA-like" evidence="7">
    <location>
        <begin position="14"/>
        <end position="276"/>
    </location>
</feature>
<reference evidence="8 9" key="1">
    <citation type="journal article" date="2015" name="Antonie Van Leeuwenhoek">
        <title>Oceanobacillus bengalensis sp. nov., a bacterium isolated from seawater of the Bay of Bengal.</title>
        <authorList>
            <person name="Yongchang O."/>
            <person name="Xiang W."/>
            <person name="Wang G."/>
        </authorList>
    </citation>
    <scope>NUCLEOTIDE SEQUENCE [LARGE SCALE GENOMIC DNA]</scope>
    <source>
        <strain evidence="8 9">MCCC 1K00260</strain>
    </source>
</reference>
<dbReference type="Gene3D" id="3.40.50.2300">
    <property type="match status" value="2"/>
</dbReference>
<proteinExistence type="inferred from homology"/>
<keyword evidence="5" id="KW-0472">Membrane</keyword>
<dbReference type="GO" id="GO:0005886">
    <property type="term" value="C:plasma membrane"/>
    <property type="evidence" value="ECO:0007669"/>
    <property type="project" value="UniProtKB-SubCell"/>
</dbReference>
<gene>
    <name evidence="8" type="ORF">D8M05_01725</name>
</gene>
<keyword evidence="3" id="KW-1003">Cell membrane</keyword>
<dbReference type="AlphaFoldDB" id="A0A494Z8F1"/>
<evidence type="ECO:0000256" key="3">
    <source>
        <dbReference type="ARBA" id="ARBA00022475"/>
    </source>
</evidence>
<comment type="caution">
    <text evidence="8">The sequence shown here is derived from an EMBL/GenBank/DDBJ whole genome shotgun (WGS) entry which is preliminary data.</text>
</comment>
<organism evidence="8 9">
    <name type="scientific">Oceanobacillus bengalensis</name>
    <dbReference type="NCBI Taxonomy" id="1435466"/>
    <lineage>
        <taxon>Bacteria</taxon>
        <taxon>Bacillati</taxon>
        <taxon>Bacillota</taxon>
        <taxon>Bacilli</taxon>
        <taxon>Bacillales</taxon>
        <taxon>Bacillaceae</taxon>
        <taxon>Oceanobacillus</taxon>
    </lineage>
</organism>
<evidence type="ECO:0000256" key="6">
    <source>
        <dbReference type="ARBA" id="ARBA00023288"/>
    </source>
</evidence>
<dbReference type="PANTHER" id="PTHR34296">
    <property type="entry name" value="TRANSCRIPTIONAL ACTIVATOR PROTEIN MED"/>
    <property type="match status" value="1"/>
</dbReference>
<dbReference type="Pfam" id="PF02608">
    <property type="entry name" value="Bmp"/>
    <property type="match status" value="1"/>
</dbReference>
<dbReference type="OrthoDB" id="2556857at2"/>
<comment type="subcellular location">
    <subcellularLocation>
        <location evidence="1">Cell membrane</location>
        <topology evidence="1">Lipid-anchor</topology>
    </subcellularLocation>
</comment>
<evidence type="ECO:0000256" key="5">
    <source>
        <dbReference type="ARBA" id="ARBA00023136"/>
    </source>
</evidence>
<accession>A0A494Z8F1</accession>
<protein>
    <submittedName>
        <fullName evidence="8">BMP family ABC transporter substrate-binding protein</fullName>
    </submittedName>
</protein>
<evidence type="ECO:0000313" key="8">
    <source>
        <dbReference type="EMBL" id="RKQ18874.1"/>
    </source>
</evidence>
<dbReference type="EMBL" id="RBZO01000001">
    <property type="protein sequence ID" value="RKQ18874.1"/>
    <property type="molecule type" value="Genomic_DNA"/>
</dbReference>
<keyword evidence="4" id="KW-0732">Signal</keyword>
<dbReference type="SUPFAM" id="SSF53822">
    <property type="entry name" value="Periplasmic binding protein-like I"/>
    <property type="match status" value="1"/>
</dbReference>
<evidence type="ECO:0000259" key="7">
    <source>
        <dbReference type="Pfam" id="PF02608"/>
    </source>
</evidence>
<evidence type="ECO:0000313" key="9">
    <source>
        <dbReference type="Proteomes" id="UP000281813"/>
    </source>
</evidence>
<keyword evidence="9" id="KW-1185">Reference proteome</keyword>
<evidence type="ECO:0000256" key="2">
    <source>
        <dbReference type="ARBA" id="ARBA00008610"/>
    </source>
</evidence>
<dbReference type="InterPro" id="IPR003760">
    <property type="entry name" value="PnrA-like"/>
</dbReference>
<dbReference type="InterPro" id="IPR050957">
    <property type="entry name" value="BMP_lipoprotein"/>
</dbReference>
<dbReference type="PANTHER" id="PTHR34296:SF2">
    <property type="entry name" value="ABC TRANSPORTER GUANOSINE-BINDING PROTEIN NUPN"/>
    <property type="match status" value="1"/>
</dbReference>
<dbReference type="InterPro" id="IPR028082">
    <property type="entry name" value="Peripla_BP_I"/>
</dbReference>
<dbReference type="Proteomes" id="UP000281813">
    <property type="component" value="Unassembled WGS sequence"/>
</dbReference>
<evidence type="ECO:0000256" key="4">
    <source>
        <dbReference type="ARBA" id="ARBA00022729"/>
    </source>
</evidence>
<sequence>MLTACSNYFESGQIQNVGMLVDGTIAENAWNEKGYEGLREIEKEFNTDVFYKENIDTETEIINAVDEFVQDGVNLIFGHSSMYGNYFNDLAKYYPDVHFVYFNGGIYRDNVTSLNFNSHAMGFFGGMIAGEMTETSKVGVIASFLWQPEIEGFYEGVKYQNPHATVEIDYIGSWFDTEGALAIYDSMKKKGVDVFYPAGDAFSEQMLKKAEEDGLLAVGYVSDQHEIAPDAVLTSTIQEVDKLYDQVARKFDDGELVGDILTFDFQDEVIALGEFNEKIPKAFERYVDDTIDEYIDTNLLPNEY</sequence>